<dbReference type="Proteomes" id="UP000271889">
    <property type="component" value="Unassembled WGS sequence"/>
</dbReference>
<dbReference type="EMBL" id="UYRV01014848">
    <property type="protein sequence ID" value="VDK60576.1"/>
    <property type="molecule type" value="Genomic_DNA"/>
</dbReference>
<organism evidence="1 2">
    <name type="scientific">Cylicostephanus goldi</name>
    <name type="common">Nematode worm</name>
    <dbReference type="NCBI Taxonomy" id="71465"/>
    <lineage>
        <taxon>Eukaryota</taxon>
        <taxon>Metazoa</taxon>
        <taxon>Ecdysozoa</taxon>
        <taxon>Nematoda</taxon>
        <taxon>Chromadorea</taxon>
        <taxon>Rhabditida</taxon>
        <taxon>Rhabditina</taxon>
        <taxon>Rhabditomorpha</taxon>
        <taxon>Strongyloidea</taxon>
        <taxon>Strongylidae</taxon>
        <taxon>Cylicostephanus</taxon>
    </lineage>
</organism>
<evidence type="ECO:0000313" key="2">
    <source>
        <dbReference type="Proteomes" id="UP000271889"/>
    </source>
</evidence>
<name>A0A3P6RE69_CYLGO</name>
<sequence length="51" mass="5929">MNVASKSENVLELSTDEKEMIEEQWNRIIPQIRSRAEDILGTTQLGHRFVD</sequence>
<gene>
    <name evidence="1" type="ORF">CGOC_LOCUS5058</name>
</gene>
<protein>
    <submittedName>
        <fullName evidence="1">Uncharacterized protein</fullName>
    </submittedName>
</protein>
<proteinExistence type="predicted"/>
<accession>A0A3P6RE69</accession>
<reference evidence="1 2" key="1">
    <citation type="submission" date="2018-11" db="EMBL/GenBank/DDBJ databases">
        <authorList>
            <consortium name="Pathogen Informatics"/>
        </authorList>
    </citation>
    <scope>NUCLEOTIDE SEQUENCE [LARGE SCALE GENOMIC DNA]</scope>
</reference>
<dbReference type="AlphaFoldDB" id="A0A3P6RE69"/>
<keyword evidence="2" id="KW-1185">Reference proteome</keyword>
<evidence type="ECO:0000313" key="1">
    <source>
        <dbReference type="EMBL" id="VDK60576.1"/>
    </source>
</evidence>